<dbReference type="Proteomes" id="UP000222542">
    <property type="component" value="Unassembled WGS sequence"/>
</dbReference>
<dbReference type="Gramene" id="PHT92419">
    <property type="protein sequence ID" value="PHT92419"/>
    <property type="gene ID" value="T459_00301"/>
</dbReference>
<proteinExistence type="predicted"/>
<dbReference type="STRING" id="4072.A0A1U8F9B9"/>
<name>A0A1U8F9B9_CAPAN</name>
<dbReference type="SMR" id="A0A1U8F9B9"/>
<dbReference type="EMBL" id="AYRZ02000001">
    <property type="protein sequence ID" value="PHT92419.1"/>
    <property type="molecule type" value="Genomic_DNA"/>
</dbReference>
<reference evidence="2 3" key="2">
    <citation type="journal article" date="2017" name="Genome Biol.">
        <title>New reference genome sequences of hot pepper reveal the massive evolution of plant disease-resistance genes by retroduplication.</title>
        <authorList>
            <person name="Kim S."/>
            <person name="Park J."/>
            <person name="Yeom S.I."/>
            <person name="Kim Y.M."/>
            <person name="Seo E."/>
            <person name="Kim K.T."/>
            <person name="Kim M.S."/>
            <person name="Lee J.M."/>
            <person name="Cheong K."/>
            <person name="Shin H.S."/>
            <person name="Kim S.B."/>
            <person name="Han K."/>
            <person name="Lee J."/>
            <person name="Park M."/>
            <person name="Lee H.A."/>
            <person name="Lee H.Y."/>
            <person name="Lee Y."/>
            <person name="Oh S."/>
            <person name="Lee J.H."/>
            <person name="Choi E."/>
            <person name="Choi E."/>
            <person name="Lee S.E."/>
            <person name="Jeon J."/>
            <person name="Kim H."/>
            <person name="Choi G."/>
            <person name="Song H."/>
            <person name="Lee J."/>
            <person name="Lee S.C."/>
            <person name="Kwon J.K."/>
            <person name="Lee H.Y."/>
            <person name="Koo N."/>
            <person name="Hong Y."/>
            <person name="Kim R.W."/>
            <person name="Kang W.H."/>
            <person name="Huh J.H."/>
            <person name="Kang B.C."/>
            <person name="Yang T.J."/>
            <person name="Lee Y.H."/>
            <person name="Bennetzen J.L."/>
            <person name="Choi D."/>
        </authorList>
    </citation>
    <scope>NUCLEOTIDE SEQUENCE [LARGE SCALE GENOMIC DNA]</scope>
    <source>
        <strain evidence="3">cv. CM334</strain>
    </source>
</reference>
<protein>
    <submittedName>
        <fullName evidence="2">Uncharacterized protein</fullName>
    </submittedName>
</protein>
<reference evidence="2 3" key="1">
    <citation type="journal article" date="2014" name="Nat. Genet.">
        <title>Genome sequence of the hot pepper provides insights into the evolution of pungency in Capsicum species.</title>
        <authorList>
            <person name="Kim S."/>
            <person name="Park M."/>
            <person name="Yeom S.I."/>
            <person name="Kim Y.M."/>
            <person name="Lee J.M."/>
            <person name="Lee H.A."/>
            <person name="Seo E."/>
            <person name="Choi J."/>
            <person name="Cheong K."/>
            <person name="Kim K.T."/>
            <person name="Jung K."/>
            <person name="Lee G.W."/>
            <person name="Oh S.K."/>
            <person name="Bae C."/>
            <person name="Kim S.B."/>
            <person name="Lee H.Y."/>
            <person name="Kim S.Y."/>
            <person name="Kim M.S."/>
            <person name="Kang B.C."/>
            <person name="Jo Y.D."/>
            <person name="Yang H.B."/>
            <person name="Jeong H.J."/>
            <person name="Kang W.H."/>
            <person name="Kwon J.K."/>
            <person name="Shin C."/>
            <person name="Lim J.Y."/>
            <person name="Park J.H."/>
            <person name="Huh J.H."/>
            <person name="Kim J.S."/>
            <person name="Kim B.D."/>
            <person name="Cohen O."/>
            <person name="Paran I."/>
            <person name="Suh M.C."/>
            <person name="Lee S.B."/>
            <person name="Kim Y.K."/>
            <person name="Shin Y."/>
            <person name="Noh S.J."/>
            <person name="Park J."/>
            <person name="Seo Y.S."/>
            <person name="Kwon S.Y."/>
            <person name="Kim H.A."/>
            <person name="Park J.M."/>
            <person name="Kim H.J."/>
            <person name="Choi S.B."/>
            <person name="Bosland P.W."/>
            <person name="Reeves G."/>
            <person name="Jo S.H."/>
            <person name="Lee B.W."/>
            <person name="Cho H.T."/>
            <person name="Choi H.S."/>
            <person name="Lee M.S."/>
            <person name="Yu Y."/>
            <person name="Do Choi Y."/>
            <person name="Park B.S."/>
            <person name="van Deynze A."/>
            <person name="Ashrafi H."/>
            <person name="Hill T."/>
            <person name="Kim W.T."/>
            <person name="Pai H.S."/>
            <person name="Ahn H.K."/>
            <person name="Yeam I."/>
            <person name="Giovannoni J.J."/>
            <person name="Rose J.K."/>
            <person name="Sorensen I."/>
            <person name="Lee S.J."/>
            <person name="Kim R.W."/>
            <person name="Choi I.Y."/>
            <person name="Choi B.S."/>
            <person name="Lim J.S."/>
            <person name="Lee Y.H."/>
            <person name="Choi D."/>
        </authorList>
    </citation>
    <scope>NUCLEOTIDE SEQUENCE [LARGE SCALE GENOMIC DNA]</scope>
    <source>
        <strain evidence="3">cv. CM334</strain>
    </source>
</reference>
<evidence type="ECO:0000313" key="2">
    <source>
        <dbReference type="EMBL" id="PHT92419.1"/>
    </source>
</evidence>
<accession>A0A1U8F9B9</accession>
<keyword evidence="3" id="KW-1185">Reference proteome</keyword>
<organism evidence="2 3">
    <name type="scientific">Capsicum annuum</name>
    <name type="common">Capsicum pepper</name>
    <dbReference type="NCBI Taxonomy" id="4072"/>
    <lineage>
        <taxon>Eukaryota</taxon>
        <taxon>Viridiplantae</taxon>
        <taxon>Streptophyta</taxon>
        <taxon>Embryophyta</taxon>
        <taxon>Tracheophyta</taxon>
        <taxon>Spermatophyta</taxon>
        <taxon>Magnoliopsida</taxon>
        <taxon>eudicotyledons</taxon>
        <taxon>Gunneridae</taxon>
        <taxon>Pentapetalae</taxon>
        <taxon>asterids</taxon>
        <taxon>lamiids</taxon>
        <taxon>Solanales</taxon>
        <taxon>Solanaceae</taxon>
        <taxon>Solanoideae</taxon>
        <taxon>Capsiceae</taxon>
        <taxon>Capsicum</taxon>
    </lineage>
</organism>
<feature type="compositionally biased region" description="Polar residues" evidence="1">
    <location>
        <begin position="55"/>
        <end position="75"/>
    </location>
</feature>
<gene>
    <name evidence="2" type="ORF">T459_00301</name>
</gene>
<comment type="caution">
    <text evidence="2">The sequence shown here is derived from an EMBL/GenBank/DDBJ whole genome shotgun (WGS) entry which is preliminary data.</text>
</comment>
<feature type="region of interest" description="Disordered" evidence="1">
    <location>
        <begin position="55"/>
        <end position="90"/>
    </location>
</feature>
<evidence type="ECO:0000313" key="3">
    <source>
        <dbReference type="Proteomes" id="UP000222542"/>
    </source>
</evidence>
<sequence>MVTTRSSFQQAAATSSPTLKGWLTFEKKKYRKVSGIYVNAAAPGTAPAVVLSLPASPTGSNGDTSSRVSTSTNASELVPPPHVPPTGSDEAIPKRVLMSCSNAPKLVPQPPMPPWGSTSDRPLLIPCDEEDEQKETKFKLNPLSRLKAAKETHVSANGFSSQVHEKSQKVITDEVKSMLVTQLTSEKMTSVDEMVTFANRTFTTLNWFGADYALLHKDVKDFIAYKFDLLTAERKLDMLAIPELENKYLDYMRE</sequence>
<evidence type="ECO:0000256" key="1">
    <source>
        <dbReference type="SAM" id="MobiDB-lite"/>
    </source>
</evidence>
<dbReference type="AlphaFoldDB" id="A0A1U8F9B9"/>